<organism evidence="11 12">
    <name type="scientific">Dissostichus eleginoides</name>
    <name type="common">Patagonian toothfish</name>
    <name type="synonym">Dissostichus amissus</name>
    <dbReference type="NCBI Taxonomy" id="100907"/>
    <lineage>
        <taxon>Eukaryota</taxon>
        <taxon>Metazoa</taxon>
        <taxon>Chordata</taxon>
        <taxon>Craniata</taxon>
        <taxon>Vertebrata</taxon>
        <taxon>Euteleostomi</taxon>
        <taxon>Actinopterygii</taxon>
        <taxon>Neopterygii</taxon>
        <taxon>Teleostei</taxon>
        <taxon>Neoteleostei</taxon>
        <taxon>Acanthomorphata</taxon>
        <taxon>Eupercaria</taxon>
        <taxon>Perciformes</taxon>
        <taxon>Notothenioidei</taxon>
        <taxon>Nototheniidae</taxon>
        <taxon>Dissostichus</taxon>
    </lineage>
</organism>
<proteinExistence type="predicted"/>
<evidence type="ECO:0000256" key="9">
    <source>
        <dbReference type="SAM" id="MobiDB-lite"/>
    </source>
</evidence>
<evidence type="ECO:0000256" key="7">
    <source>
        <dbReference type="ARBA" id="ARBA00023163"/>
    </source>
</evidence>
<keyword evidence="7" id="KW-0804">Transcription</keyword>
<feature type="region of interest" description="Disordered" evidence="9">
    <location>
        <begin position="1"/>
        <end position="131"/>
    </location>
</feature>
<feature type="region of interest" description="Disordered" evidence="9">
    <location>
        <begin position="366"/>
        <end position="420"/>
    </location>
</feature>
<dbReference type="PROSITE" id="PS51805">
    <property type="entry name" value="EPHD"/>
    <property type="match status" value="1"/>
</dbReference>
<gene>
    <name evidence="11" type="ORF">KUDE01_017708</name>
</gene>
<feature type="compositionally biased region" description="Low complexity" evidence="9">
    <location>
        <begin position="53"/>
        <end position="64"/>
    </location>
</feature>
<keyword evidence="6" id="KW-0805">Transcription regulation</keyword>
<accession>A0AAD9C922</accession>
<evidence type="ECO:0000256" key="6">
    <source>
        <dbReference type="ARBA" id="ARBA00023015"/>
    </source>
</evidence>
<evidence type="ECO:0000256" key="1">
    <source>
        <dbReference type="ARBA" id="ARBA00004123"/>
    </source>
</evidence>
<comment type="subcellular location">
    <subcellularLocation>
        <location evidence="1">Nucleus</location>
    </subcellularLocation>
</comment>
<name>A0AAD9C922_DISEL</name>
<evidence type="ECO:0000256" key="2">
    <source>
        <dbReference type="ARBA" id="ARBA00022723"/>
    </source>
</evidence>
<keyword evidence="5" id="KW-0862">Zinc</keyword>
<dbReference type="InterPro" id="IPR013083">
    <property type="entry name" value="Znf_RING/FYVE/PHD"/>
</dbReference>
<keyword evidence="3" id="KW-0677">Repeat</keyword>
<feature type="region of interest" description="Disordered" evidence="9">
    <location>
        <begin position="432"/>
        <end position="486"/>
    </location>
</feature>
<keyword evidence="12" id="KW-1185">Reference proteome</keyword>
<keyword evidence="4" id="KW-0863">Zinc-finger</keyword>
<dbReference type="EMBL" id="JASDAP010000008">
    <property type="protein sequence ID" value="KAK1898182.1"/>
    <property type="molecule type" value="Genomic_DNA"/>
</dbReference>
<evidence type="ECO:0000256" key="4">
    <source>
        <dbReference type="ARBA" id="ARBA00022771"/>
    </source>
</evidence>
<feature type="region of interest" description="Disordered" evidence="9">
    <location>
        <begin position="662"/>
        <end position="748"/>
    </location>
</feature>
<reference evidence="11" key="1">
    <citation type="submission" date="2023-04" db="EMBL/GenBank/DDBJ databases">
        <title>Chromosome-level genome of Chaenocephalus aceratus.</title>
        <authorList>
            <person name="Park H."/>
        </authorList>
    </citation>
    <scope>NUCLEOTIDE SEQUENCE</scope>
    <source>
        <strain evidence="11">DE</strain>
        <tissue evidence="11">Muscle</tissue>
    </source>
</reference>
<dbReference type="PANTHER" id="PTHR45888">
    <property type="entry name" value="HL01030P-RELATED"/>
    <property type="match status" value="1"/>
</dbReference>
<keyword evidence="2" id="KW-0479">Metal-binding</keyword>
<feature type="compositionally biased region" description="Basic and acidic residues" evidence="9">
    <location>
        <begin position="469"/>
        <end position="486"/>
    </location>
</feature>
<evidence type="ECO:0000313" key="11">
    <source>
        <dbReference type="EMBL" id="KAK1898182.1"/>
    </source>
</evidence>
<sequence length="957" mass="103258">MMQQHMMRGQMPVPPSPLDQGRMVRPTSPRQPIAISPGHQFNPAMGMRPPTPNQNQQAMMAAAAGRMQGSPSHAYSPRGPFGMSPAHPASPHSSHVSSPSIADSRAGRGSPYSHVKASPLRSPGAKSPLDCPGMKMEAQISGNEMSHPGSVIPNGPQKVMNIQQHVQQVSESHGPHTQHGSRVGEIYKMTLQNIKQEPREFHCDGAPEAHSGAIKREATGEAVTSANNTGFINAGDPGSQGPRPETGQQLLQKLLRTKNLQLGAQRPAEGIHNEINGHINSKLAMLEQKLQGTPRNMEDLQSITKRSPQLKQGLSLLPLMEPSITASLDLFAPFGSSPANGKAQLKGSFGNAVLDNIPDYYSQLLTKSNLSNPPTPPSSLPPTPPPSVQHKLLNGVTSGEELSEGQKDTETAEEPMDSVKEEVKSVDILAALPTPPHNQNEDIRMESDDEDAPESIIPASSPESNVGDETPRFPHLREPKEEETERAISPIIPLIPRTAIPAFPENKPFEASDSKVVSTTNNWDKAKNNEVAVTFTLSSAAAKKLNHVMLAMAQLLNIRMPGSYEVTFPTQNPDMSGVEGPGKGPEQSGALCTKDGASLSQDEWLRQFDVSLPGCTLKKQVDILALIKQEFPDGEDKPALHCYTTKVSDLDVRHLPAIPIKIKTEPEPELGDGPPIDAAQPTDVTESGVAPPESQKAAPQSEDNTPESKDLATQSKDAAAVSEVAAPESASDPASASEAPVPTDLTPSEDRLSLAIKEENLATDLDQPTKGSAHIMESSPKAIKQRRPLSPDEVIHPKQKKWKGIRWKRLQIVITIRKGGSKKESSREVSELMERLRITLRPDKLPRDKRKCCFCHEEADGATDGPGRLLNIDVDLWVHLNCALWSTEVYETQGGALINVEVALRRGLRTLCAYCQKTGATNGCNECAARMFTTSPAPLGHAACFSRTRPCCAPSTS</sequence>
<dbReference type="PANTHER" id="PTHR45888:SF2">
    <property type="entry name" value="HISTONE-LYSINE N-METHYLTRANSFERASE 2D"/>
    <property type="match status" value="1"/>
</dbReference>
<dbReference type="GO" id="GO:0008270">
    <property type="term" value="F:zinc ion binding"/>
    <property type="evidence" value="ECO:0007669"/>
    <property type="project" value="UniProtKB-KW"/>
</dbReference>
<feature type="compositionally biased region" description="Low complexity" evidence="9">
    <location>
        <begin position="454"/>
        <end position="464"/>
    </location>
</feature>
<feature type="compositionally biased region" description="Pro residues" evidence="9">
    <location>
        <begin position="373"/>
        <end position="387"/>
    </location>
</feature>
<evidence type="ECO:0000256" key="3">
    <source>
        <dbReference type="ARBA" id="ARBA00022737"/>
    </source>
</evidence>
<dbReference type="GO" id="GO:0003713">
    <property type="term" value="F:transcription coactivator activity"/>
    <property type="evidence" value="ECO:0007669"/>
    <property type="project" value="TreeGrafter"/>
</dbReference>
<evidence type="ECO:0000313" key="12">
    <source>
        <dbReference type="Proteomes" id="UP001228049"/>
    </source>
</evidence>
<dbReference type="Gene3D" id="3.30.40.10">
    <property type="entry name" value="Zinc/RING finger domain, C3HC4 (zinc finger)"/>
    <property type="match status" value="1"/>
</dbReference>
<comment type="caution">
    <text evidence="11">The sequence shown here is derived from an EMBL/GenBank/DDBJ whole genome shotgun (WGS) entry which is preliminary data.</text>
</comment>
<keyword evidence="8" id="KW-0539">Nucleus</keyword>
<dbReference type="GO" id="GO:0045944">
    <property type="term" value="P:positive regulation of transcription by RNA polymerase II"/>
    <property type="evidence" value="ECO:0007669"/>
    <property type="project" value="TreeGrafter"/>
</dbReference>
<dbReference type="InterPro" id="IPR034732">
    <property type="entry name" value="EPHD"/>
</dbReference>
<dbReference type="GO" id="GO:0044666">
    <property type="term" value="C:MLL3/4 complex"/>
    <property type="evidence" value="ECO:0007669"/>
    <property type="project" value="TreeGrafter"/>
</dbReference>
<protein>
    <submittedName>
        <fullName evidence="11">Histone-lysine N-methyltransferase 2D</fullName>
    </submittedName>
</protein>
<feature type="region of interest" description="Disordered" evidence="9">
    <location>
        <begin position="761"/>
        <end position="789"/>
    </location>
</feature>
<feature type="compositionally biased region" description="Low complexity" evidence="9">
    <location>
        <begin position="84"/>
        <end position="104"/>
    </location>
</feature>
<feature type="compositionally biased region" description="Low complexity" evidence="9">
    <location>
        <begin position="717"/>
        <end position="742"/>
    </location>
</feature>
<dbReference type="Proteomes" id="UP001228049">
    <property type="component" value="Unassembled WGS sequence"/>
</dbReference>
<dbReference type="AlphaFoldDB" id="A0AAD9C922"/>
<dbReference type="GO" id="GO:0042800">
    <property type="term" value="F:histone H3K4 methyltransferase activity"/>
    <property type="evidence" value="ECO:0007669"/>
    <property type="project" value="TreeGrafter"/>
</dbReference>
<evidence type="ECO:0000259" key="10">
    <source>
        <dbReference type="PROSITE" id="PS51805"/>
    </source>
</evidence>
<evidence type="ECO:0000256" key="8">
    <source>
        <dbReference type="ARBA" id="ARBA00023242"/>
    </source>
</evidence>
<feature type="region of interest" description="Disordered" evidence="9">
    <location>
        <begin position="227"/>
        <end position="246"/>
    </location>
</feature>
<evidence type="ECO:0000256" key="5">
    <source>
        <dbReference type="ARBA" id="ARBA00022833"/>
    </source>
</evidence>
<feature type="domain" description="PHD-type" evidence="10">
    <location>
        <begin position="849"/>
        <end position="957"/>
    </location>
</feature>